<reference evidence="11 12" key="1">
    <citation type="submission" date="2023-07" db="EMBL/GenBank/DDBJ databases">
        <title>Sorghum-associated microbial communities from plants grown in Nebraska, USA.</title>
        <authorList>
            <person name="Schachtman D."/>
        </authorList>
    </citation>
    <scope>NUCLEOTIDE SEQUENCE [LARGE SCALE GENOMIC DNA]</scope>
    <source>
        <strain evidence="11 12">DS1001</strain>
    </source>
</reference>
<evidence type="ECO:0000256" key="9">
    <source>
        <dbReference type="RuleBase" id="RU363032"/>
    </source>
</evidence>
<feature type="transmembrane region" description="Helical" evidence="9">
    <location>
        <begin position="68"/>
        <end position="94"/>
    </location>
</feature>
<dbReference type="RefSeq" id="WP_307356880.1">
    <property type="nucleotide sequence ID" value="NZ_JAUSTB010000001.1"/>
</dbReference>
<sequence length="214" mass="22536">MSFISGYVADFTSGVLITLELTVLGWAGALVLGTLLTAMRVSPIRTLNAAAATYVTIFRNIPLPVQMVLFVFGLPLLGIQYPLFASAAIVLVIYTAPFVSETLRSGLNTVSTGELEALRALGFGPRPAMQHVILPQAFGTVIQPLGNVLITMIKNTSVAALVGVADLTFATNKAAVDEAQPFLIFGGAAISYLLIGLIVGRLVGVLDRKAAFSR</sequence>
<proteinExistence type="inferred from homology"/>
<evidence type="ECO:0000256" key="1">
    <source>
        <dbReference type="ARBA" id="ARBA00004651"/>
    </source>
</evidence>
<keyword evidence="7 9" id="KW-1133">Transmembrane helix</keyword>
<evidence type="ECO:0000313" key="12">
    <source>
        <dbReference type="Proteomes" id="UP001239267"/>
    </source>
</evidence>
<keyword evidence="5 9" id="KW-0812">Transmembrane</keyword>
<dbReference type="PROSITE" id="PS50928">
    <property type="entry name" value="ABC_TM1"/>
    <property type="match status" value="1"/>
</dbReference>
<dbReference type="PANTHER" id="PTHR30614:SF37">
    <property type="entry name" value="AMINO-ACID ABC TRANSPORTER PERMEASE PROTEIN YHDX-RELATED"/>
    <property type="match status" value="1"/>
</dbReference>
<dbReference type="InterPro" id="IPR035906">
    <property type="entry name" value="MetI-like_sf"/>
</dbReference>
<keyword evidence="8 9" id="KW-0472">Membrane</keyword>
<protein>
    <submittedName>
        <fullName evidence="11">Glutamate transport system permease protein</fullName>
    </submittedName>
</protein>
<evidence type="ECO:0000256" key="5">
    <source>
        <dbReference type="ARBA" id="ARBA00022692"/>
    </source>
</evidence>
<evidence type="ECO:0000256" key="6">
    <source>
        <dbReference type="ARBA" id="ARBA00022970"/>
    </source>
</evidence>
<dbReference type="InterPro" id="IPR000515">
    <property type="entry name" value="MetI-like"/>
</dbReference>
<dbReference type="AlphaFoldDB" id="A0AAJ1STK8"/>
<dbReference type="SUPFAM" id="SSF161098">
    <property type="entry name" value="MetI-like"/>
    <property type="match status" value="1"/>
</dbReference>
<dbReference type="InterPro" id="IPR043429">
    <property type="entry name" value="ArtM/GltK/GlnP/TcyL/YhdX-like"/>
</dbReference>
<keyword evidence="3 9" id="KW-0813">Transport</keyword>
<comment type="caution">
    <text evidence="11">The sequence shown here is derived from an EMBL/GenBank/DDBJ whole genome shotgun (WGS) entry which is preliminary data.</text>
</comment>
<dbReference type="PANTHER" id="PTHR30614">
    <property type="entry name" value="MEMBRANE COMPONENT OF AMINO ACID ABC TRANSPORTER"/>
    <property type="match status" value="1"/>
</dbReference>
<evidence type="ECO:0000313" key="11">
    <source>
        <dbReference type="EMBL" id="MDQ0144666.1"/>
    </source>
</evidence>
<evidence type="ECO:0000259" key="10">
    <source>
        <dbReference type="PROSITE" id="PS50928"/>
    </source>
</evidence>
<comment type="subcellular location">
    <subcellularLocation>
        <location evidence="1 9">Cell membrane</location>
        <topology evidence="1 9">Multi-pass membrane protein</topology>
    </subcellularLocation>
</comment>
<keyword evidence="4" id="KW-1003">Cell membrane</keyword>
<evidence type="ECO:0000256" key="2">
    <source>
        <dbReference type="ARBA" id="ARBA00010072"/>
    </source>
</evidence>
<evidence type="ECO:0000256" key="7">
    <source>
        <dbReference type="ARBA" id="ARBA00022989"/>
    </source>
</evidence>
<name>A0AAJ1STK8_9MICC</name>
<dbReference type="InterPro" id="IPR010065">
    <property type="entry name" value="AA_ABC_transptr_permease_3TM"/>
</dbReference>
<feature type="transmembrane region" description="Helical" evidence="9">
    <location>
        <begin position="182"/>
        <end position="204"/>
    </location>
</feature>
<dbReference type="GO" id="GO:0022857">
    <property type="term" value="F:transmembrane transporter activity"/>
    <property type="evidence" value="ECO:0007669"/>
    <property type="project" value="InterPro"/>
</dbReference>
<evidence type="ECO:0000256" key="4">
    <source>
        <dbReference type="ARBA" id="ARBA00022475"/>
    </source>
</evidence>
<dbReference type="Pfam" id="PF00528">
    <property type="entry name" value="BPD_transp_1"/>
    <property type="match status" value="1"/>
</dbReference>
<dbReference type="GO" id="GO:0043190">
    <property type="term" value="C:ATP-binding cassette (ABC) transporter complex"/>
    <property type="evidence" value="ECO:0007669"/>
    <property type="project" value="InterPro"/>
</dbReference>
<dbReference type="Proteomes" id="UP001239267">
    <property type="component" value="Unassembled WGS sequence"/>
</dbReference>
<dbReference type="CDD" id="cd06261">
    <property type="entry name" value="TM_PBP2"/>
    <property type="match status" value="1"/>
</dbReference>
<evidence type="ECO:0000256" key="8">
    <source>
        <dbReference type="ARBA" id="ARBA00023136"/>
    </source>
</evidence>
<feature type="transmembrane region" description="Helical" evidence="9">
    <location>
        <begin position="15"/>
        <end position="38"/>
    </location>
</feature>
<comment type="similarity">
    <text evidence="2">Belongs to the binding-protein-dependent transport system permease family. HisMQ subfamily.</text>
</comment>
<dbReference type="Gene3D" id="1.10.3720.10">
    <property type="entry name" value="MetI-like"/>
    <property type="match status" value="1"/>
</dbReference>
<keyword evidence="12" id="KW-1185">Reference proteome</keyword>
<feature type="domain" description="ABC transmembrane type-1" evidence="10">
    <location>
        <begin position="15"/>
        <end position="203"/>
    </location>
</feature>
<organism evidence="11 12">
    <name type="scientific">Pseudarthrobacter niigatensis</name>
    <dbReference type="NCBI Taxonomy" id="369935"/>
    <lineage>
        <taxon>Bacteria</taxon>
        <taxon>Bacillati</taxon>
        <taxon>Actinomycetota</taxon>
        <taxon>Actinomycetes</taxon>
        <taxon>Micrococcales</taxon>
        <taxon>Micrococcaceae</taxon>
        <taxon>Pseudarthrobacter</taxon>
    </lineage>
</organism>
<dbReference type="EMBL" id="JAUSTB010000001">
    <property type="protein sequence ID" value="MDQ0144666.1"/>
    <property type="molecule type" value="Genomic_DNA"/>
</dbReference>
<dbReference type="NCBIfam" id="TIGR01726">
    <property type="entry name" value="HEQRo_perm_3TM"/>
    <property type="match status" value="1"/>
</dbReference>
<gene>
    <name evidence="11" type="ORF">J2T23_000540</name>
</gene>
<accession>A0AAJ1STK8</accession>
<keyword evidence="6" id="KW-0029">Amino-acid transport</keyword>
<evidence type="ECO:0000256" key="3">
    <source>
        <dbReference type="ARBA" id="ARBA00022448"/>
    </source>
</evidence>
<dbReference type="GO" id="GO:0006865">
    <property type="term" value="P:amino acid transport"/>
    <property type="evidence" value="ECO:0007669"/>
    <property type="project" value="UniProtKB-KW"/>
</dbReference>